<dbReference type="Pfam" id="PF22700">
    <property type="entry name" value="MVD-like_N"/>
    <property type="match status" value="1"/>
</dbReference>
<dbReference type="Pfam" id="PF18376">
    <property type="entry name" value="MDD_C"/>
    <property type="match status" value="1"/>
</dbReference>
<reference key="2">
    <citation type="submission" date="2011-04" db="EMBL/GenBank/DDBJ databases">
        <title>Complete sequence of chromosome of Haliscomenobacter hydrossis DSM 1100.</title>
        <authorList>
            <consortium name="US DOE Joint Genome Institute (JGI-PGF)"/>
            <person name="Lucas S."/>
            <person name="Han J."/>
            <person name="Lapidus A."/>
            <person name="Bruce D."/>
            <person name="Goodwin L."/>
            <person name="Pitluck S."/>
            <person name="Peters L."/>
            <person name="Kyrpides N."/>
            <person name="Mavromatis K."/>
            <person name="Ivanova N."/>
            <person name="Ovchinnikova G."/>
            <person name="Pagani I."/>
            <person name="Daligault H."/>
            <person name="Detter J.C."/>
            <person name="Han C."/>
            <person name="Land M."/>
            <person name="Hauser L."/>
            <person name="Markowitz V."/>
            <person name="Cheng J.-F."/>
            <person name="Hugenholtz P."/>
            <person name="Woyke T."/>
            <person name="Wu D."/>
            <person name="Verbarg S."/>
            <person name="Frueling A."/>
            <person name="Brambilla E."/>
            <person name="Klenk H.-P."/>
            <person name="Eisen J.A."/>
        </authorList>
    </citation>
    <scope>NUCLEOTIDE SEQUENCE</scope>
    <source>
        <strain>DSM 1100</strain>
    </source>
</reference>
<dbReference type="PANTHER" id="PTHR10977">
    <property type="entry name" value="DIPHOSPHOMEVALONATE DECARBOXYLASE"/>
    <property type="match status" value="1"/>
</dbReference>
<sequence>MLEKRLFYFPQLSIMQSIYHNPLLRMAPGYAFSGDIHWQSPSNIAIVKYWGKHGQQLPRNPSISFTLQAAYTETEFSYVPRETTGEEISLDFFFEGQAQAAFAQKIVKFLSALAAEEILPFLTQFHLTIHSANSFPHSAGIASSASSMSALALCLCSMEQELFGTLTDPVEFYRKASFLARLGSGSACRSLYPVMGSWGKIEKQAGSSDLWGSPCADWVHPVFHTFHDDILIVSKGEKSVSSRAGHQLMEGNPYANARYQQATNNLDQLVDILKSGDVHAFGQIAELEALTLHALMMSSQPPYLLMKPNSLAMIEKIRQYRLDTQQPLYFTLDAGPNLHLLYPAEIAGHVAPFIQAELLPLCEEGKYIADRVGTGPVKF</sequence>
<keyword evidence="2" id="KW-0547">Nucleotide-binding</keyword>
<protein>
    <submittedName>
        <fullName evidence="8">Diphosphomevalonate decarboxylase</fullName>
    </submittedName>
</protein>
<dbReference type="STRING" id="760192.Halhy_2997"/>
<evidence type="ECO:0000313" key="8">
    <source>
        <dbReference type="EMBL" id="AEE50860.1"/>
    </source>
</evidence>
<evidence type="ECO:0000256" key="4">
    <source>
        <dbReference type="ARBA" id="ARBA00023098"/>
    </source>
</evidence>
<reference evidence="8 9" key="1">
    <citation type="journal article" date="2011" name="Stand. Genomic Sci.">
        <title>Complete genome sequence of Haliscomenobacter hydrossis type strain (O).</title>
        <authorList>
            <consortium name="US DOE Joint Genome Institute (JGI-PGF)"/>
            <person name="Daligault H."/>
            <person name="Lapidus A."/>
            <person name="Zeytun A."/>
            <person name="Nolan M."/>
            <person name="Lucas S."/>
            <person name="Del Rio T.G."/>
            <person name="Tice H."/>
            <person name="Cheng J.F."/>
            <person name="Tapia R."/>
            <person name="Han C."/>
            <person name="Goodwin L."/>
            <person name="Pitluck S."/>
            <person name="Liolios K."/>
            <person name="Pagani I."/>
            <person name="Ivanova N."/>
            <person name="Huntemann M."/>
            <person name="Mavromatis K."/>
            <person name="Mikhailova N."/>
            <person name="Pati A."/>
            <person name="Chen A."/>
            <person name="Palaniappan K."/>
            <person name="Land M."/>
            <person name="Hauser L."/>
            <person name="Brambilla E.M."/>
            <person name="Rohde M."/>
            <person name="Verbarg S."/>
            <person name="Goker M."/>
            <person name="Bristow J."/>
            <person name="Eisen J.A."/>
            <person name="Markowitz V."/>
            <person name="Hugenholtz P."/>
            <person name="Kyrpides N.C."/>
            <person name="Klenk H.P."/>
            <person name="Woyke T."/>
        </authorList>
    </citation>
    <scope>NUCLEOTIDE SEQUENCE [LARGE SCALE GENOMIC DNA]</scope>
    <source>
        <strain evidence="9">ATCC 27775 / DSM 1100 / LMG 10767 / O</strain>
    </source>
</reference>
<dbReference type="Gene3D" id="3.30.70.890">
    <property type="entry name" value="GHMP kinase, C-terminal domain"/>
    <property type="match status" value="1"/>
</dbReference>
<keyword evidence="1" id="KW-0444">Lipid biosynthesis</keyword>
<name>F4L5J6_HALH1</name>
<dbReference type="SUPFAM" id="SSF55060">
    <property type="entry name" value="GHMP Kinase, C-terminal domain"/>
    <property type="match status" value="1"/>
</dbReference>
<dbReference type="Gene3D" id="3.30.230.10">
    <property type="match status" value="1"/>
</dbReference>
<feature type="domain" description="Mvd1 C-terminal" evidence="6">
    <location>
        <begin position="230"/>
        <end position="356"/>
    </location>
</feature>
<feature type="domain" description="Diphosphomevalonate decarboxylase-like N-terminal" evidence="7">
    <location>
        <begin position="41"/>
        <end position="204"/>
    </location>
</feature>
<dbReference type="InterPro" id="IPR020568">
    <property type="entry name" value="Ribosomal_Su5_D2-typ_SF"/>
</dbReference>
<dbReference type="AlphaFoldDB" id="F4L5J6"/>
<organism evidence="8 9">
    <name type="scientific">Haliscomenobacter hydrossis (strain ATCC 27775 / DSM 1100 / LMG 10767 / O)</name>
    <dbReference type="NCBI Taxonomy" id="760192"/>
    <lineage>
        <taxon>Bacteria</taxon>
        <taxon>Pseudomonadati</taxon>
        <taxon>Bacteroidota</taxon>
        <taxon>Saprospiria</taxon>
        <taxon>Saprospirales</taxon>
        <taxon>Haliscomenobacteraceae</taxon>
        <taxon>Haliscomenobacter</taxon>
    </lineage>
</organism>
<keyword evidence="3" id="KW-0067">ATP-binding</keyword>
<dbReference type="KEGG" id="hhy:Halhy_2997"/>
<dbReference type="SUPFAM" id="SSF54211">
    <property type="entry name" value="Ribosomal protein S5 domain 2-like"/>
    <property type="match status" value="1"/>
</dbReference>
<dbReference type="InterPro" id="IPR005935">
    <property type="entry name" value="Mev_decarb"/>
</dbReference>
<evidence type="ECO:0000256" key="3">
    <source>
        <dbReference type="ARBA" id="ARBA00022840"/>
    </source>
</evidence>
<gene>
    <name evidence="8" type="ordered locus">Halhy_2997</name>
</gene>
<keyword evidence="9" id="KW-1185">Reference proteome</keyword>
<accession>F4L5J6</accession>
<evidence type="ECO:0000313" key="9">
    <source>
        <dbReference type="Proteomes" id="UP000008461"/>
    </source>
</evidence>
<keyword evidence="5" id="KW-0456">Lyase</keyword>
<dbReference type="PIRSF" id="PIRSF015950">
    <property type="entry name" value="Mev_P_decrbx"/>
    <property type="match status" value="1"/>
</dbReference>
<keyword evidence="4" id="KW-0443">Lipid metabolism</keyword>
<evidence type="ECO:0000256" key="1">
    <source>
        <dbReference type="ARBA" id="ARBA00022516"/>
    </source>
</evidence>
<dbReference type="GO" id="GO:0008299">
    <property type="term" value="P:isoprenoid biosynthetic process"/>
    <property type="evidence" value="ECO:0007669"/>
    <property type="project" value="InterPro"/>
</dbReference>
<dbReference type="GO" id="GO:0005524">
    <property type="term" value="F:ATP binding"/>
    <property type="evidence" value="ECO:0007669"/>
    <property type="project" value="UniProtKB-KW"/>
</dbReference>
<dbReference type="InterPro" id="IPR041431">
    <property type="entry name" value="Mvd1_C"/>
</dbReference>
<proteinExistence type="predicted"/>
<dbReference type="Proteomes" id="UP000008461">
    <property type="component" value="Chromosome"/>
</dbReference>
<evidence type="ECO:0000256" key="2">
    <source>
        <dbReference type="ARBA" id="ARBA00022741"/>
    </source>
</evidence>
<dbReference type="InterPro" id="IPR053859">
    <property type="entry name" value="MVD-like_N"/>
</dbReference>
<dbReference type="eggNOG" id="COG3407">
    <property type="taxonomic scope" value="Bacteria"/>
</dbReference>
<dbReference type="InterPro" id="IPR036554">
    <property type="entry name" value="GHMP_kinase_C_sf"/>
</dbReference>
<evidence type="ECO:0000259" key="7">
    <source>
        <dbReference type="Pfam" id="PF22700"/>
    </source>
</evidence>
<evidence type="ECO:0000259" key="6">
    <source>
        <dbReference type="Pfam" id="PF18376"/>
    </source>
</evidence>
<dbReference type="EMBL" id="CP002691">
    <property type="protein sequence ID" value="AEE50860.1"/>
    <property type="molecule type" value="Genomic_DNA"/>
</dbReference>
<dbReference type="InterPro" id="IPR014721">
    <property type="entry name" value="Ribsml_uS5_D2-typ_fold_subgr"/>
</dbReference>
<dbReference type="PANTHER" id="PTHR10977:SF3">
    <property type="entry name" value="DIPHOSPHOMEVALONATE DECARBOXYLASE"/>
    <property type="match status" value="1"/>
</dbReference>
<dbReference type="GO" id="GO:0016831">
    <property type="term" value="F:carboxy-lyase activity"/>
    <property type="evidence" value="ECO:0007669"/>
    <property type="project" value="InterPro"/>
</dbReference>
<evidence type="ECO:0000256" key="5">
    <source>
        <dbReference type="ARBA" id="ARBA00023239"/>
    </source>
</evidence>
<dbReference type="HOGENOM" id="CLU_040369_0_0_10"/>